<comment type="caution">
    <text evidence="8">Lacks conserved residue(s) required for the propagation of feature annotation.</text>
</comment>
<evidence type="ECO:0000259" key="9">
    <source>
        <dbReference type="PROSITE" id="PS50026"/>
    </source>
</evidence>
<dbReference type="InterPro" id="IPR018097">
    <property type="entry name" value="EGF_Ca-bd_CS"/>
</dbReference>
<proteinExistence type="predicted"/>
<comment type="subcellular location">
    <subcellularLocation>
        <location evidence="1">Secreted</location>
    </subcellularLocation>
</comment>
<dbReference type="Gene3D" id="2.10.25.10">
    <property type="entry name" value="Laminin"/>
    <property type="match status" value="3"/>
</dbReference>
<evidence type="ECO:0000313" key="11">
    <source>
        <dbReference type="Proteomes" id="UP001176940"/>
    </source>
</evidence>
<dbReference type="EMBL" id="CAUEEQ010009883">
    <property type="protein sequence ID" value="CAJ0933884.1"/>
    <property type="molecule type" value="Genomic_DNA"/>
</dbReference>
<dbReference type="CDD" id="cd00054">
    <property type="entry name" value="EGF_CA"/>
    <property type="match status" value="3"/>
</dbReference>
<dbReference type="SUPFAM" id="SSF57184">
    <property type="entry name" value="Growth factor receptor domain"/>
    <property type="match status" value="1"/>
</dbReference>
<name>A0ABN9L5N8_9NEOB</name>
<evidence type="ECO:0000256" key="6">
    <source>
        <dbReference type="ARBA" id="ARBA00023157"/>
    </source>
</evidence>
<dbReference type="InterPro" id="IPR009030">
    <property type="entry name" value="Growth_fac_rcpt_cys_sf"/>
</dbReference>
<evidence type="ECO:0000256" key="1">
    <source>
        <dbReference type="ARBA" id="ARBA00004613"/>
    </source>
</evidence>
<dbReference type="PROSITE" id="PS00010">
    <property type="entry name" value="ASX_HYDROXYL"/>
    <property type="match status" value="3"/>
</dbReference>
<dbReference type="PROSITE" id="PS50026">
    <property type="entry name" value="EGF_3"/>
    <property type="match status" value="1"/>
</dbReference>
<evidence type="ECO:0000256" key="4">
    <source>
        <dbReference type="ARBA" id="ARBA00022729"/>
    </source>
</evidence>
<dbReference type="PROSITE" id="PS01187">
    <property type="entry name" value="EGF_CA"/>
    <property type="match status" value="1"/>
</dbReference>
<dbReference type="PANTHER" id="PTHR47333:SF5">
    <property type="entry name" value="FIBRILLIN-3"/>
    <property type="match status" value="1"/>
</dbReference>
<evidence type="ECO:0000313" key="10">
    <source>
        <dbReference type="EMBL" id="CAJ0933884.1"/>
    </source>
</evidence>
<accession>A0ABN9L5N8</accession>
<keyword evidence="4" id="KW-0732">Signal</keyword>
<keyword evidence="2" id="KW-0964">Secreted</keyword>
<organism evidence="10 11">
    <name type="scientific">Ranitomeya imitator</name>
    <name type="common">mimic poison frog</name>
    <dbReference type="NCBI Taxonomy" id="111125"/>
    <lineage>
        <taxon>Eukaryota</taxon>
        <taxon>Metazoa</taxon>
        <taxon>Chordata</taxon>
        <taxon>Craniata</taxon>
        <taxon>Vertebrata</taxon>
        <taxon>Euteleostomi</taxon>
        <taxon>Amphibia</taxon>
        <taxon>Batrachia</taxon>
        <taxon>Anura</taxon>
        <taxon>Neobatrachia</taxon>
        <taxon>Hyloidea</taxon>
        <taxon>Dendrobatidae</taxon>
        <taxon>Dendrobatinae</taxon>
        <taxon>Ranitomeya</taxon>
    </lineage>
</organism>
<dbReference type="Pfam" id="PF07645">
    <property type="entry name" value="EGF_CA"/>
    <property type="match status" value="3"/>
</dbReference>
<dbReference type="InterPro" id="IPR000742">
    <property type="entry name" value="EGF"/>
</dbReference>
<dbReference type="InterPro" id="IPR049883">
    <property type="entry name" value="NOTCH1_EGF-like"/>
</dbReference>
<evidence type="ECO:0000256" key="8">
    <source>
        <dbReference type="PROSITE-ProRule" id="PRU00076"/>
    </source>
</evidence>
<gene>
    <name evidence="10" type="ORF">RIMI_LOCUS5695719</name>
</gene>
<dbReference type="SMART" id="SM00181">
    <property type="entry name" value="EGF"/>
    <property type="match status" value="3"/>
</dbReference>
<dbReference type="PANTHER" id="PTHR47333">
    <property type="entry name" value="VON WILLEBRAND FACTOR C AND EGF DOMAIN-CONTAINING PROTEIN"/>
    <property type="match status" value="1"/>
</dbReference>
<keyword evidence="6" id="KW-1015">Disulfide bond</keyword>
<protein>
    <recommendedName>
        <fullName evidence="9">EGF-like domain-containing protein</fullName>
    </recommendedName>
</protein>
<dbReference type="SMART" id="SM00179">
    <property type="entry name" value="EGF_CA"/>
    <property type="match status" value="3"/>
</dbReference>
<evidence type="ECO:0000256" key="7">
    <source>
        <dbReference type="ARBA" id="ARBA00023180"/>
    </source>
</evidence>
<keyword evidence="11" id="KW-1185">Reference proteome</keyword>
<reference evidence="10" key="1">
    <citation type="submission" date="2023-07" db="EMBL/GenBank/DDBJ databases">
        <authorList>
            <person name="Stuckert A."/>
        </authorList>
    </citation>
    <scope>NUCLEOTIDE SEQUENCE</scope>
</reference>
<evidence type="ECO:0000256" key="5">
    <source>
        <dbReference type="ARBA" id="ARBA00022737"/>
    </source>
</evidence>
<sequence length="317" mass="34903">MRTLPAKAHNLQGMGENTVDVDECDGNHRCQHGCQNVLGGYRCGCPQGYVQHYQWNQCVDENECSSQSTCGSASCYNTLGSFKCICPSGFDFDTSFGGCQDVDECSGAGGNPCSYGCSNTDGGYLCGCPGGYYRAGQGHCVSGLGFGKGGYIPAPTEEDEENILSPENCYECKINGYPKRGRQRRSANETSEHENHISLASVDIDAPLKMSLNISDLINKQHIMELLPALVPLENHVRYIISQGNEDGNFRIHQKDGLSFLYLGRKKVVSGLYNLEIASVPLYRKKELQKLEDEKDFNYLSGEIGQALKMKLQIHLY</sequence>
<evidence type="ECO:0000256" key="3">
    <source>
        <dbReference type="ARBA" id="ARBA00022536"/>
    </source>
</evidence>
<dbReference type="PROSITE" id="PS01186">
    <property type="entry name" value="EGF_2"/>
    <property type="match status" value="2"/>
</dbReference>
<dbReference type="InterPro" id="IPR000152">
    <property type="entry name" value="EGF-type_Asp/Asn_hydroxyl_site"/>
</dbReference>
<evidence type="ECO:0000256" key="2">
    <source>
        <dbReference type="ARBA" id="ARBA00022525"/>
    </source>
</evidence>
<keyword evidence="3 8" id="KW-0245">EGF-like domain</keyword>
<dbReference type="Proteomes" id="UP001176940">
    <property type="component" value="Unassembled WGS sequence"/>
</dbReference>
<dbReference type="InterPro" id="IPR052080">
    <property type="entry name" value="vWF_C/EGF_Fibrillin"/>
</dbReference>
<keyword evidence="5" id="KW-0677">Repeat</keyword>
<dbReference type="InterPro" id="IPR001881">
    <property type="entry name" value="EGF-like_Ca-bd_dom"/>
</dbReference>
<keyword evidence="7" id="KW-0325">Glycoprotein</keyword>
<comment type="caution">
    <text evidence="10">The sequence shown here is derived from an EMBL/GenBank/DDBJ whole genome shotgun (WGS) entry which is preliminary data.</text>
</comment>
<feature type="domain" description="EGF-like" evidence="9">
    <location>
        <begin position="60"/>
        <end position="96"/>
    </location>
</feature>